<evidence type="ECO:0000313" key="1">
    <source>
        <dbReference type="EMBL" id="GFC58677.1"/>
    </source>
</evidence>
<gene>
    <name evidence="1" type="ORF">Tci_830647</name>
</gene>
<proteinExistence type="predicted"/>
<organism evidence="1">
    <name type="scientific">Tanacetum cinerariifolium</name>
    <name type="common">Dalmatian daisy</name>
    <name type="synonym">Chrysanthemum cinerariifolium</name>
    <dbReference type="NCBI Taxonomy" id="118510"/>
    <lineage>
        <taxon>Eukaryota</taxon>
        <taxon>Viridiplantae</taxon>
        <taxon>Streptophyta</taxon>
        <taxon>Embryophyta</taxon>
        <taxon>Tracheophyta</taxon>
        <taxon>Spermatophyta</taxon>
        <taxon>Magnoliopsida</taxon>
        <taxon>eudicotyledons</taxon>
        <taxon>Gunneridae</taxon>
        <taxon>Pentapetalae</taxon>
        <taxon>asterids</taxon>
        <taxon>campanulids</taxon>
        <taxon>Asterales</taxon>
        <taxon>Asteraceae</taxon>
        <taxon>Asteroideae</taxon>
        <taxon>Anthemideae</taxon>
        <taxon>Anthemidinae</taxon>
        <taxon>Tanacetum</taxon>
    </lineage>
</organism>
<comment type="caution">
    <text evidence="1">The sequence shown here is derived from an EMBL/GenBank/DDBJ whole genome shotgun (WGS) entry which is preliminary data.</text>
</comment>
<dbReference type="EMBL" id="BKCJ010978515">
    <property type="protein sequence ID" value="GFC58677.1"/>
    <property type="molecule type" value="Genomic_DNA"/>
</dbReference>
<dbReference type="AlphaFoldDB" id="A0A699QCW2"/>
<accession>A0A699QCW2</accession>
<name>A0A699QCW2_TANCI</name>
<reference evidence="1" key="1">
    <citation type="journal article" date="2019" name="Sci. Rep.">
        <title>Draft genome of Tanacetum cinerariifolium, the natural source of mosquito coil.</title>
        <authorList>
            <person name="Yamashiro T."/>
            <person name="Shiraishi A."/>
            <person name="Satake H."/>
            <person name="Nakayama K."/>
        </authorList>
    </citation>
    <scope>NUCLEOTIDE SEQUENCE</scope>
</reference>
<protein>
    <submittedName>
        <fullName evidence="1">Uncharacterized protein</fullName>
    </submittedName>
</protein>
<sequence length="127" mass="13604">EAQRSNDRAKPLRQLRLAADGHAGQQGQPDGGLLLGFGYLHRLAAQQVIRRAAAAGPALAARCAGWPHSALAAARRRCWQRSARLVAAPTRAAQVLLYRRWGRLVAGSGTPALGCLQTARPGRGRRQ</sequence>
<feature type="non-terminal residue" evidence="1">
    <location>
        <position position="1"/>
    </location>
</feature>